<accession>A0ABY1PFL0</accession>
<reference evidence="1 2" key="1">
    <citation type="submission" date="2017-05" db="EMBL/GenBank/DDBJ databases">
        <authorList>
            <person name="Varghese N."/>
            <person name="Submissions S."/>
        </authorList>
    </citation>
    <scope>NUCLEOTIDE SEQUENCE [LARGE SCALE GENOMIC DNA]</scope>
    <source>
        <strain evidence="1 2">DSM 15360</strain>
    </source>
</reference>
<organism evidence="1 2">
    <name type="scientific">Algoriphagus winogradskyi</name>
    <dbReference type="NCBI Taxonomy" id="237017"/>
    <lineage>
        <taxon>Bacteria</taxon>
        <taxon>Pseudomonadati</taxon>
        <taxon>Bacteroidota</taxon>
        <taxon>Cytophagia</taxon>
        <taxon>Cytophagales</taxon>
        <taxon>Cyclobacteriaceae</taxon>
        <taxon>Algoriphagus</taxon>
    </lineage>
</organism>
<dbReference type="EMBL" id="FXUA01000008">
    <property type="protein sequence ID" value="SMP33349.1"/>
    <property type="molecule type" value="Genomic_DNA"/>
</dbReference>
<sequence>MIAKDNLKDLATWTASTFISIKTKSQNLRLD</sequence>
<protein>
    <submittedName>
        <fullName evidence="1">Uncharacterized protein</fullName>
    </submittedName>
</protein>
<evidence type="ECO:0000313" key="1">
    <source>
        <dbReference type="EMBL" id="SMP33349.1"/>
    </source>
</evidence>
<proteinExistence type="predicted"/>
<name>A0ABY1PFL0_9BACT</name>
<comment type="caution">
    <text evidence="1">The sequence shown here is derived from an EMBL/GenBank/DDBJ whole genome shotgun (WGS) entry which is preliminary data.</text>
</comment>
<evidence type="ECO:0000313" key="2">
    <source>
        <dbReference type="Proteomes" id="UP001157915"/>
    </source>
</evidence>
<keyword evidence="2" id="KW-1185">Reference proteome</keyword>
<dbReference type="Proteomes" id="UP001157915">
    <property type="component" value="Unassembled WGS sequence"/>
</dbReference>
<gene>
    <name evidence="1" type="ORF">SAMN06265367_108161</name>
</gene>